<accession>A0AAD4L5T2</accession>
<evidence type="ECO:0000313" key="4">
    <source>
        <dbReference type="Proteomes" id="UP001201262"/>
    </source>
</evidence>
<feature type="region of interest" description="Disordered" evidence="1">
    <location>
        <begin position="1"/>
        <end position="38"/>
    </location>
</feature>
<comment type="caution">
    <text evidence="3">The sequence shown here is derived from an EMBL/GenBank/DDBJ whole genome shotgun (WGS) entry which is preliminary data.</text>
</comment>
<feature type="compositionally biased region" description="Basic and acidic residues" evidence="1">
    <location>
        <begin position="92"/>
        <end position="104"/>
    </location>
</feature>
<dbReference type="InterPro" id="IPR025124">
    <property type="entry name" value="Gag1-like_clamp"/>
</dbReference>
<organism evidence="3 4">
    <name type="scientific">Talaromyces proteolyticus</name>
    <dbReference type="NCBI Taxonomy" id="1131652"/>
    <lineage>
        <taxon>Eukaryota</taxon>
        <taxon>Fungi</taxon>
        <taxon>Dikarya</taxon>
        <taxon>Ascomycota</taxon>
        <taxon>Pezizomycotina</taxon>
        <taxon>Eurotiomycetes</taxon>
        <taxon>Eurotiomycetidae</taxon>
        <taxon>Eurotiales</taxon>
        <taxon>Trichocomaceae</taxon>
        <taxon>Talaromyces</taxon>
        <taxon>Talaromyces sect. Bacilispori</taxon>
    </lineage>
</organism>
<evidence type="ECO:0000256" key="1">
    <source>
        <dbReference type="SAM" id="MobiDB-lite"/>
    </source>
</evidence>
<feature type="region of interest" description="Disordered" evidence="1">
    <location>
        <begin position="81"/>
        <end position="104"/>
    </location>
</feature>
<dbReference type="EMBL" id="JAJTJA010000001">
    <property type="protein sequence ID" value="KAH8705631.1"/>
    <property type="molecule type" value="Genomic_DNA"/>
</dbReference>
<dbReference type="PANTHER" id="PTHR28065:SF1">
    <property type="entry name" value="DUF4050 DOMAIN-CONTAINING PROTEIN"/>
    <property type="match status" value="1"/>
</dbReference>
<feature type="region of interest" description="Disordered" evidence="1">
    <location>
        <begin position="271"/>
        <end position="318"/>
    </location>
</feature>
<dbReference type="Pfam" id="PF13259">
    <property type="entry name" value="clamp_Gag1-like"/>
    <property type="match status" value="1"/>
</dbReference>
<protein>
    <recommendedName>
        <fullName evidence="2">Gag1-like clamp domain-containing protein</fullName>
    </recommendedName>
</protein>
<dbReference type="Proteomes" id="UP001201262">
    <property type="component" value="Unassembled WGS sequence"/>
</dbReference>
<feature type="domain" description="Gag1-like clamp" evidence="2">
    <location>
        <begin position="101"/>
        <end position="218"/>
    </location>
</feature>
<sequence>MAADPPSQTSVFASLHRKSKTTTSDTSVQESREAAVRDAKQYVRDVVRNDWAFDPPLTLWSSSASPHRDVVGWRLRDYVSSGSDTDVGPAEAKSHDGEERSAYRFESPDAVRASVVERRRKRRAALEEEMQWNPEELNNLKISEDTEYDCYESDDSIIPVMGTFIPNLDYVRSSITPALYPSIYSKVVLQSLTPTVPINLADVTKAIVTGWKADGQWPPKPSIPVPGSDVPVRKKGHSGGTNNNKTGRRASLSSHGSGVTNAVKKVLGGLSSHSFHLRRSSRSSTTGETMESGSAPRAGTEGAPVMEVPVVEETGGRY</sequence>
<proteinExistence type="predicted"/>
<reference evidence="3" key="1">
    <citation type="submission" date="2021-12" db="EMBL/GenBank/DDBJ databases">
        <title>Convergent genome expansion in fungi linked to evolution of root-endophyte symbiosis.</title>
        <authorList>
            <consortium name="DOE Joint Genome Institute"/>
            <person name="Ke Y.-H."/>
            <person name="Bonito G."/>
            <person name="Liao H.-L."/>
            <person name="Looney B."/>
            <person name="Rojas-Flechas A."/>
            <person name="Nash J."/>
            <person name="Hameed K."/>
            <person name="Schadt C."/>
            <person name="Martin F."/>
            <person name="Crous P.W."/>
            <person name="Miettinen O."/>
            <person name="Magnuson J.K."/>
            <person name="Labbe J."/>
            <person name="Jacobson D."/>
            <person name="Doktycz M.J."/>
            <person name="Veneault-Fourrey C."/>
            <person name="Kuo A."/>
            <person name="Mondo S."/>
            <person name="Calhoun S."/>
            <person name="Riley R."/>
            <person name="Ohm R."/>
            <person name="LaButti K."/>
            <person name="Andreopoulos B."/>
            <person name="Pangilinan J."/>
            <person name="Nolan M."/>
            <person name="Tritt A."/>
            <person name="Clum A."/>
            <person name="Lipzen A."/>
            <person name="Daum C."/>
            <person name="Barry K."/>
            <person name="Grigoriev I.V."/>
            <person name="Vilgalys R."/>
        </authorList>
    </citation>
    <scope>NUCLEOTIDE SEQUENCE</scope>
    <source>
        <strain evidence="3">PMI_201</strain>
    </source>
</reference>
<dbReference type="InterPro" id="IPR053274">
    <property type="entry name" value="Fluconazole_resistance"/>
</dbReference>
<evidence type="ECO:0000313" key="3">
    <source>
        <dbReference type="EMBL" id="KAH8705631.1"/>
    </source>
</evidence>
<dbReference type="AlphaFoldDB" id="A0AAD4L5T2"/>
<keyword evidence="4" id="KW-1185">Reference proteome</keyword>
<feature type="compositionally biased region" description="Polar residues" evidence="1">
    <location>
        <begin position="240"/>
        <end position="258"/>
    </location>
</feature>
<dbReference type="PANTHER" id="PTHR28065">
    <property type="entry name" value="FREQUENIN"/>
    <property type="match status" value="1"/>
</dbReference>
<gene>
    <name evidence="3" type="ORF">BGW36DRAFT_367920</name>
</gene>
<feature type="region of interest" description="Disordered" evidence="1">
    <location>
        <begin position="216"/>
        <end position="258"/>
    </location>
</feature>
<dbReference type="GeneID" id="70245214"/>
<feature type="compositionally biased region" description="Polar residues" evidence="1">
    <location>
        <begin position="1"/>
        <end position="12"/>
    </location>
</feature>
<dbReference type="RefSeq" id="XP_046078252.1">
    <property type="nucleotide sequence ID" value="XM_046214927.1"/>
</dbReference>
<name>A0AAD4L5T2_9EURO</name>
<evidence type="ECO:0000259" key="2">
    <source>
        <dbReference type="Pfam" id="PF13259"/>
    </source>
</evidence>
<feature type="compositionally biased region" description="Low complexity" evidence="1">
    <location>
        <begin position="282"/>
        <end position="294"/>
    </location>
</feature>